<dbReference type="GO" id="GO:0009986">
    <property type="term" value="C:cell surface"/>
    <property type="evidence" value="ECO:0007669"/>
    <property type="project" value="UniProtKB-SubCell"/>
</dbReference>
<feature type="transmembrane region" description="Helical" evidence="3">
    <location>
        <begin position="20"/>
        <end position="38"/>
    </location>
</feature>
<evidence type="ECO:0000256" key="2">
    <source>
        <dbReference type="ARBA" id="ARBA00023287"/>
    </source>
</evidence>
<evidence type="ECO:0000313" key="5">
    <source>
        <dbReference type="EMBL" id="EOT69508.1"/>
    </source>
</evidence>
<dbReference type="AlphaFoldDB" id="R2PCP3"/>
<gene>
    <name evidence="5" type="ORF">I585_00974</name>
    <name evidence="4" type="ORF">UAI_01042</name>
</gene>
<keyword evidence="2" id="KW-0178">Competence</keyword>
<dbReference type="NCBIfam" id="TIGR02532">
    <property type="entry name" value="IV_pilin_GFxxxE"/>
    <property type="match status" value="1"/>
</dbReference>
<reference evidence="4 6" key="1">
    <citation type="submission" date="2013-02" db="EMBL/GenBank/DDBJ databases">
        <title>The Genome Sequence of Enterococcus malodoratus ATCC_43197.</title>
        <authorList>
            <consortium name="The Broad Institute Genome Sequencing Platform"/>
            <consortium name="The Broad Institute Genome Sequencing Center for Infectious Disease"/>
            <person name="Earl A.M."/>
            <person name="Gilmore M.S."/>
            <person name="Lebreton F."/>
            <person name="Walker B."/>
            <person name="Young S.K."/>
            <person name="Zeng Q."/>
            <person name="Gargeya S."/>
            <person name="Fitzgerald M."/>
            <person name="Haas B."/>
            <person name="Abouelleil A."/>
            <person name="Alvarado L."/>
            <person name="Arachchi H.M."/>
            <person name="Berlin A.M."/>
            <person name="Chapman S.B."/>
            <person name="Dewar J."/>
            <person name="Goldberg J."/>
            <person name="Griggs A."/>
            <person name="Gujja S."/>
            <person name="Hansen M."/>
            <person name="Howarth C."/>
            <person name="Imamovic A."/>
            <person name="Larimer J."/>
            <person name="McCowan C."/>
            <person name="Murphy C."/>
            <person name="Neiman D."/>
            <person name="Pearson M."/>
            <person name="Priest M."/>
            <person name="Roberts A."/>
            <person name="Saif S."/>
            <person name="Shea T."/>
            <person name="Sisk P."/>
            <person name="Sykes S."/>
            <person name="Wortman J."/>
            <person name="Nusbaum C."/>
            <person name="Birren B."/>
        </authorList>
    </citation>
    <scope>NUCLEOTIDE SEQUENCE [LARGE SCALE GENOMIC DNA]</scope>
    <source>
        <strain evidence="4 6">ATCC 43197</strain>
    </source>
</reference>
<protein>
    <submittedName>
        <fullName evidence="4">Prepilin-type N-terminal cleavage/methylation domain-containing protein</fullName>
    </submittedName>
</protein>
<dbReference type="PIRSF" id="PIRSF021292">
    <property type="entry name" value="Competence_ComGD"/>
    <property type="match status" value="1"/>
</dbReference>
<sequence>MKPMNEHRNNHRSGFTLIETLIVLVLVCSFVLLPTIAIKSWQQELEKKFFYYQFEKSILHLQQVAIVDSRSTRIELYPDKQFIIFFTNHTELPWRQLDVPKSVKLVSKGSVFFGAETGNITTDQSGNGNIPKIIFNAEGQIIYQFQMGSGRFERK</sequence>
<reference evidence="5 7" key="2">
    <citation type="submission" date="2013-03" db="EMBL/GenBank/DDBJ databases">
        <title>The Genome Sequence of Enterococcus malodoratus ATCC_43197 (PacBio/Illumina hybrid assembly).</title>
        <authorList>
            <consortium name="The Broad Institute Genomics Platform"/>
            <consortium name="The Broad Institute Genome Sequencing Center for Infectious Disease"/>
            <person name="Earl A."/>
            <person name="Russ C."/>
            <person name="Gilmore M."/>
            <person name="Surin D."/>
            <person name="Walker B."/>
            <person name="Young S."/>
            <person name="Zeng Q."/>
            <person name="Gargeya S."/>
            <person name="Fitzgerald M."/>
            <person name="Haas B."/>
            <person name="Abouelleil A."/>
            <person name="Allen A.W."/>
            <person name="Alvarado L."/>
            <person name="Arachchi H.M."/>
            <person name="Berlin A.M."/>
            <person name="Chapman S.B."/>
            <person name="Gainer-Dewar J."/>
            <person name="Goldberg J."/>
            <person name="Griggs A."/>
            <person name="Gujja S."/>
            <person name="Hansen M."/>
            <person name="Howarth C."/>
            <person name="Imamovic A."/>
            <person name="Ireland A."/>
            <person name="Larimer J."/>
            <person name="McCowan C."/>
            <person name="Murphy C."/>
            <person name="Pearson M."/>
            <person name="Poon T.W."/>
            <person name="Priest M."/>
            <person name="Roberts A."/>
            <person name="Saif S."/>
            <person name="Shea T."/>
            <person name="Sisk P."/>
            <person name="Sykes S."/>
            <person name="Wortman J."/>
            <person name="Nusbaum C."/>
            <person name="Birren B."/>
        </authorList>
    </citation>
    <scope>NUCLEOTIDE SEQUENCE [LARGE SCALE GENOMIC DNA]</scope>
    <source>
        <strain evidence="5 7">ATCC 43197</strain>
    </source>
</reference>
<name>R2PCP3_9ENTE</name>
<evidence type="ECO:0000313" key="4">
    <source>
        <dbReference type="EMBL" id="EOH80998.1"/>
    </source>
</evidence>
<comment type="caution">
    <text evidence="4">The sequence shown here is derived from an EMBL/GenBank/DDBJ whole genome shotgun (WGS) entry which is preliminary data.</text>
</comment>
<dbReference type="InterPro" id="IPR016785">
    <property type="entry name" value="ComGD"/>
</dbReference>
<keyword evidence="3" id="KW-1133">Transmembrane helix</keyword>
<dbReference type="STRING" id="71451.RV07_GL003001"/>
<dbReference type="Proteomes" id="UP000014148">
    <property type="component" value="Unassembled WGS sequence"/>
</dbReference>
<proteinExistence type="predicted"/>
<dbReference type="eggNOG" id="ENOG50330MA">
    <property type="taxonomic scope" value="Bacteria"/>
</dbReference>
<evidence type="ECO:0000313" key="6">
    <source>
        <dbReference type="Proteomes" id="UP000013783"/>
    </source>
</evidence>
<dbReference type="EMBL" id="AJAK01000007">
    <property type="protein sequence ID" value="EOH80998.1"/>
    <property type="molecule type" value="Genomic_DNA"/>
</dbReference>
<dbReference type="NCBIfam" id="NF040982">
    <property type="entry name" value="ComGD"/>
    <property type="match status" value="1"/>
</dbReference>
<evidence type="ECO:0000256" key="3">
    <source>
        <dbReference type="SAM" id="Phobius"/>
    </source>
</evidence>
<organism evidence="4 6">
    <name type="scientific">Enterococcus malodoratus ATCC 43197</name>
    <dbReference type="NCBI Taxonomy" id="1158601"/>
    <lineage>
        <taxon>Bacteria</taxon>
        <taxon>Bacillati</taxon>
        <taxon>Bacillota</taxon>
        <taxon>Bacilli</taxon>
        <taxon>Lactobacillales</taxon>
        <taxon>Enterococcaceae</taxon>
        <taxon>Enterococcus</taxon>
    </lineage>
</organism>
<comment type="subcellular location">
    <subcellularLocation>
        <location evidence="1">Cell surface</location>
    </subcellularLocation>
</comment>
<accession>R2PCP3</accession>
<keyword evidence="7" id="KW-1185">Reference proteome</keyword>
<dbReference type="PATRIC" id="fig|1158601.3.peg.1013"/>
<dbReference type="Pfam" id="PF07963">
    <property type="entry name" value="N_methyl"/>
    <property type="match status" value="1"/>
</dbReference>
<evidence type="ECO:0000313" key="7">
    <source>
        <dbReference type="Proteomes" id="UP000014148"/>
    </source>
</evidence>
<dbReference type="OrthoDB" id="2199641at2"/>
<keyword evidence="3" id="KW-0812">Transmembrane</keyword>
<keyword evidence="3" id="KW-0472">Membrane</keyword>
<dbReference type="GO" id="GO:0030420">
    <property type="term" value="P:establishment of competence for transformation"/>
    <property type="evidence" value="ECO:0007669"/>
    <property type="project" value="UniProtKB-KW"/>
</dbReference>
<dbReference type="Proteomes" id="UP000013783">
    <property type="component" value="Unassembled WGS sequence"/>
</dbReference>
<dbReference type="EMBL" id="ASWA01000002">
    <property type="protein sequence ID" value="EOT69508.1"/>
    <property type="molecule type" value="Genomic_DNA"/>
</dbReference>
<evidence type="ECO:0000256" key="1">
    <source>
        <dbReference type="ARBA" id="ARBA00004241"/>
    </source>
</evidence>
<dbReference type="InterPro" id="IPR012902">
    <property type="entry name" value="N_methyl_site"/>
</dbReference>